<feature type="transmembrane region" description="Helical" evidence="7">
    <location>
        <begin position="107"/>
        <end position="128"/>
    </location>
</feature>
<keyword evidence="3" id="KW-1003">Cell membrane</keyword>
<feature type="transmembrane region" description="Helical" evidence="7">
    <location>
        <begin position="71"/>
        <end position="95"/>
    </location>
</feature>
<name>A0A2K9NGZ4_9PROT</name>
<feature type="transmembrane region" description="Helical" evidence="7">
    <location>
        <begin position="229"/>
        <end position="248"/>
    </location>
</feature>
<feature type="transmembrane region" description="Helical" evidence="7">
    <location>
        <begin position="134"/>
        <end position="153"/>
    </location>
</feature>
<evidence type="ECO:0000259" key="8">
    <source>
        <dbReference type="PROSITE" id="PS50850"/>
    </source>
</evidence>
<comment type="subcellular location">
    <subcellularLocation>
        <location evidence="1">Cell membrane</location>
        <topology evidence="1">Multi-pass membrane protein</topology>
    </subcellularLocation>
</comment>
<sequence>MNLPPAGPMVPRAGENGNVIMTDATKAGQGTVAKGLTLIYAQILPVMAIVSLFPAIPKLFAEFGSNPNAGFLIPAIVTAPSLCAALFAPLAGIIADRYGRRRSFIGGMALYVLAGLVPLFVADLGLIIASRAVLGIAEAFAITISSALIGDYFGDQRHRWTAWVGVATSVVGTGLIAAGGALADISWRGPFCIYLAAIPGLIMALLFIDEPRPTASAQGTTRRQLAFPWKEALLIGTVTLISSVLYYVEPLNIARVLDAKGAGSSTEIGLIQAATSLTYIAGAFLYRRLHHWRIGGLLGLAALLIGAGQLVIGLGPTWQIVSMGAAIQQLGGGMVIPALLAWGQAILPLEQRGRGMGIWATAFFSGTFACGAVVALATSLTGGLTPAMTALGVVTLVFALLARLIPAGTRPTRTVNS</sequence>
<dbReference type="InterPro" id="IPR036259">
    <property type="entry name" value="MFS_trans_sf"/>
</dbReference>
<evidence type="ECO:0000256" key="2">
    <source>
        <dbReference type="ARBA" id="ARBA00022448"/>
    </source>
</evidence>
<evidence type="ECO:0000256" key="4">
    <source>
        <dbReference type="ARBA" id="ARBA00022692"/>
    </source>
</evidence>
<gene>
    <name evidence="9" type="ORF">C0V82_18290</name>
</gene>
<dbReference type="GO" id="GO:0005886">
    <property type="term" value="C:plasma membrane"/>
    <property type="evidence" value="ECO:0007669"/>
    <property type="project" value="UniProtKB-SubCell"/>
</dbReference>
<keyword evidence="5 7" id="KW-1133">Transmembrane helix</keyword>
<dbReference type="Pfam" id="PF07690">
    <property type="entry name" value="MFS_1"/>
    <property type="match status" value="2"/>
</dbReference>
<dbReference type="PROSITE" id="PS50850">
    <property type="entry name" value="MFS"/>
    <property type="match status" value="1"/>
</dbReference>
<evidence type="ECO:0000256" key="7">
    <source>
        <dbReference type="SAM" id="Phobius"/>
    </source>
</evidence>
<proteinExistence type="predicted"/>
<accession>A0A2K9NGZ4</accession>
<dbReference type="PANTHER" id="PTHR23517">
    <property type="entry name" value="RESISTANCE PROTEIN MDTM, PUTATIVE-RELATED-RELATED"/>
    <property type="match status" value="1"/>
</dbReference>
<evidence type="ECO:0000256" key="5">
    <source>
        <dbReference type="ARBA" id="ARBA00022989"/>
    </source>
</evidence>
<dbReference type="Proteomes" id="UP000234752">
    <property type="component" value="Chromosome eg_2"/>
</dbReference>
<dbReference type="Gene3D" id="1.20.1250.20">
    <property type="entry name" value="MFS general substrate transporter like domains"/>
    <property type="match status" value="1"/>
</dbReference>
<keyword evidence="6 7" id="KW-0472">Membrane</keyword>
<feature type="transmembrane region" description="Helical" evidence="7">
    <location>
        <begin position="268"/>
        <end position="286"/>
    </location>
</feature>
<protein>
    <recommendedName>
        <fullName evidence="8">Major facilitator superfamily (MFS) profile domain-containing protein</fullName>
    </recommendedName>
</protein>
<dbReference type="KEGG" id="ncb:C0V82_18290"/>
<dbReference type="CDD" id="cd17473">
    <property type="entry name" value="MFS_arabinose_efflux_permease_like"/>
    <property type="match status" value="1"/>
</dbReference>
<evidence type="ECO:0000256" key="1">
    <source>
        <dbReference type="ARBA" id="ARBA00004651"/>
    </source>
</evidence>
<dbReference type="InterPro" id="IPR050171">
    <property type="entry name" value="MFS_Transporters"/>
</dbReference>
<keyword evidence="4 7" id="KW-0812">Transmembrane</keyword>
<evidence type="ECO:0000256" key="6">
    <source>
        <dbReference type="ARBA" id="ARBA00023136"/>
    </source>
</evidence>
<feature type="transmembrane region" description="Helical" evidence="7">
    <location>
        <begin position="383"/>
        <end position="405"/>
    </location>
</feature>
<reference evidence="9 10" key="1">
    <citation type="submission" date="2017-12" db="EMBL/GenBank/DDBJ databases">
        <title>Genomes of bacteria within cyanobacterial aggregates.</title>
        <authorList>
            <person name="Cai H."/>
        </authorList>
    </citation>
    <scope>NUCLEOTIDE SEQUENCE [LARGE SCALE GENOMIC DNA]</scope>
    <source>
        <strain evidence="9 10">TH16</strain>
    </source>
</reference>
<feature type="transmembrane region" description="Helical" evidence="7">
    <location>
        <begin position="298"/>
        <end position="318"/>
    </location>
</feature>
<feature type="transmembrane region" description="Helical" evidence="7">
    <location>
        <begin position="36"/>
        <end position="56"/>
    </location>
</feature>
<dbReference type="InterPro" id="IPR005829">
    <property type="entry name" value="Sugar_transporter_CS"/>
</dbReference>
<dbReference type="GO" id="GO:0022857">
    <property type="term" value="F:transmembrane transporter activity"/>
    <property type="evidence" value="ECO:0007669"/>
    <property type="project" value="InterPro"/>
</dbReference>
<feature type="transmembrane region" description="Helical" evidence="7">
    <location>
        <begin position="187"/>
        <end position="208"/>
    </location>
</feature>
<feature type="transmembrane region" description="Helical" evidence="7">
    <location>
        <begin position="160"/>
        <end position="181"/>
    </location>
</feature>
<keyword evidence="10" id="KW-1185">Reference proteome</keyword>
<dbReference type="EMBL" id="CP025612">
    <property type="protein sequence ID" value="AUN32332.1"/>
    <property type="molecule type" value="Genomic_DNA"/>
</dbReference>
<dbReference type="InterPro" id="IPR011701">
    <property type="entry name" value="MFS"/>
</dbReference>
<evidence type="ECO:0000256" key="3">
    <source>
        <dbReference type="ARBA" id="ARBA00022475"/>
    </source>
</evidence>
<organism evidence="9 10">
    <name type="scientific">Niveispirillum cyanobacteriorum</name>
    <dbReference type="NCBI Taxonomy" id="1612173"/>
    <lineage>
        <taxon>Bacteria</taxon>
        <taxon>Pseudomonadati</taxon>
        <taxon>Pseudomonadota</taxon>
        <taxon>Alphaproteobacteria</taxon>
        <taxon>Rhodospirillales</taxon>
        <taxon>Azospirillaceae</taxon>
        <taxon>Niveispirillum</taxon>
    </lineage>
</organism>
<dbReference type="InterPro" id="IPR020846">
    <property type="entry name" value="MFS_dom"/>
</dbReference>
<feature type="transmembrane region" description="Helical" evidence="7">
    <location>
        <begin position="330"/>
        <end position="349"/>
    </location>
</feature>
<evidence type="ECO:0000313" key="9">
    <source>
        <dbReference type="EMBL" id="AUN32332.1"/>
    </source>
</evidence>
<feature type="transmembrane region" description="Helical" evidence="7">
    <location>
        <begin position="356"/>
        <end position="377"/>
    </location>
</feature>
<feature type="domain" description="Major facilitator superfamily (MFS) profile" evidence="8">
    <location>
        <begin position="34"/>
        <end position="410"/>
    </location>
</feature>
<evidence type="ECO:0000313" key="10">
    <source>
        <dbReference type="Proteomes" id="UP000234752"/>
    </source>
</evidence>
<dbReference type="PROSITE" id="PS00216">
    <property type="entry name" value="SUGAR_TRANSPORT_1"/>
    <property type="match status" value="1"/>
</dbReference>
<dbReference type="SUPFAM" id="SSF103473">
    <property type="entry name" value="MFS general substrate transporter"/>
    <property type="match status" value="1"/>
</dbReference>
<keyword evidence="2" id="KW-0813">Transport</keyword>
<dbReference type="AlphaFoldDB" id="A0A2K9NGZ4"/>